<accession>A0A1I5E266</accession>
<organism evidence="2 3">
    <name type="scientific">Pseudonocardia ammonioxydans</name>
    <dbReference type="NCBI Taxonomy" id="260086"/>
    <lineage>
        <taxon>Bacteria</taxon>
        <taxon>Bacillati</taxon>
        <taxon>Actinomycetota</taxon>
        <taxon>Actinomycetes</taxon>
        <taxon>Pseudonocardiales</taxon>
        <taxon>Pseudonocardiaceae</taxon>
        <taxon>Pseudonocardia</taxon>
    </lineage>
</organism>
<gene>
    <name evidence="2" type="ORF">SAMN05216207_102875</name>
</gene>
<evidence type="ECO:0000313" key="2">
    <source>
        <dbReference type="EMBL" id="SFO05497.1"/>
    </source>
</evidence>
<sequence length="154" mass="16639">MERIHRLRGLMAAEGLDAVVLTTPHNVLYATGYRSVLEKWQLHEPLCAAVVPLAEDKPVVLALPEANLALLMVQEEAGRPDRAGEIRVFDMINFCEVMRSEDPSAAASTIGKASAEFYGARVRGRCEPDVLASIAVTLGDHGLERGRIGSTICG</sequence>
<dbReference type="InterPro" id="IPR000587">
    <property type="entry name" value="Creatinase_N"/>
</dbReference>
<dbReference type="EMBL" id="FOUY01000028">
    <property type="protein sequence ID" value="SFO05497.1"/>
    <property type="molecule type" value="Genomic_DNA"/>
</dbReference>
<evidence type="ECO:0000313" key="3">
    <source>
        <dbReference type="Proteomes" id="UP000199614"/>
    </source>
</evidence>
<dbReference type="RefSeq" id="WP_218162903.1">
    <property type="nucleotide sequence ID" value="NZ_FOUY01000028.1"/>
</dbReference>
<dbReference type="STRING" id="260086.SAMN05216207_102875"/>
<dbReference type="Pfam" id="PF01321">
    <property type="entry name" value="Creatinase_N"/>
    <property type="match status" value="1"/>
</dbReference>
<dbReference type="Gene3D" id="3.40.350.10">
    <property type="entry name" value="Creatinase/prolidase N-terminal domain"/>
    <property type="match status" value="1"/>
</dbReference>
<name>A0A1I5E266_PSUAM</name>
<dbReference type="AlphaFoldDB" id="A0A1I5E266"/>
<evidence type="ECO:0000259" key="1">
    <source>
        <dbReference type="Pfam" id="PF01321"/>
    </source>
</evidence>
<dbReference type="SUPFAM" id="SSF53092">
    <property type="entry name" value="Creatinase/prolidase N-terminal domain"/>
    <property type="match status" value="1"/>
</dbReference>
<proteinExistence type="predicted"/>
<dbReference type="InterPro" id="IPR029149">
    <property type="entry name" value="Creatin/AminoP/Spt16_N"/>
</dbReference>
<dbReference type="Proteomes" id="UP000199614">
    <property type="component" value="Unassembled WGS sequence"/>
</dbReference>
<feature type="domain" description="Creatinase N-terminal" evidence="1">
    <location>
        <begin position="3"/>
        <end position="64"/>
    </location>
</feature>
<protein>
    <submittedName>
        <fullName evidence="2">Creatinase/Prolidase N-terminal domain-containing protein</fullName>
    </submittedName>
</protein>
<reference evidence="2 3" key="1">
    <citation type="submission" date="2016-10" db="EMBL/GenBank/DDBJ databases">
        <authorList>
            <person name="de Groot N.N."/>
        </authorList>
    </citation>
    <scope>NUCLEOTIDE SEQUENCE [LARGE SCALE GENOMIC DNA]</scope>
    <source>
        <strain evidence="2 3">CGMCC 4.1877</strain>
    </source>
</reference>
<keyword evidence="3" id="KW-1185">Reference proteome</keyword>